<protein>
    <submittedName>
        <fullName evidence="2">Uncharacterized protein</fullName>
    </submittedName>
</protein>
<evidence type="ECO:0000313" key="3">
    <source>
        <dbReference type="Proteomes" id="UP000188268"/>
    </source>
</evidence>
<dbReference type="EMBL" id="AWWV01016217">
    <property type="protein sequence ID" value="OMO50268.1"/>
    <property type="molecule type" value="Genomic_DNA"/>
</dbReference>
<reference evidence="2 3" key="1">
    <citation type="submission" date="2013-09" db="EMBL/GenBank/DDBJ databases">
        <title>Corchorus capsularis genome sequencing.</title>
        <authorList>
            <person name="Alam M."/>
            <person name="Haque M.S."/>
            <person name="Islam M.S."/>
            <person name="Emdad E.M."/>
            <person name="Islam M.M."/>
            <person name="Ahmed B."/>
            <person name="Halim A."/>
            <person name="Hossen Q.M.M."/>
            <person name="Hossain M.Z."/>
            <person name="Ahmed R."/>
            <person name="Khan M.M."/>
            <person name="Islam R."/>
            <person name="Rashid M.M."/>
            <person name="Khan S.A."/>
            <person name="Rahman M.S."/>
            <person name="Alam M."/>
        </authorList>
    </citation>
    <scope>NUCLEOTIDE SEQUENCE [LARGE SCALE GENOMIC DNA]</scope>
    <source>
        <strain evidence="3">cv. CVL-1</strain>
        <tissue evidence="2">Whole seedling</tissue>
    </source>
</reference>
<organism evidence="2 3">
    <name type="scientific">Corchorus capsularis</name>
    <name type="common">Jute</name>
    <dbReference type="NCBI Taxonomy" id="210143"/>
    <lineage>
        <taxon>Eukaryota</taxon>
        <taxon>Viridiplantae</taxon>
        <taxon>Streptophyta</taxon>
        <taxon>Embryophyta</taxon>
        <taxon>Tracheophyta</taxon>
        <taxon>Spermatophyta</taxon>
        <taxon>Magnoliopsida</taxon>
        <taxon>eudicotyledons</taxon>
        <taxon>Gunneridae</taxon>
        <taxon>Pentapetalae</taxon>
        <taxon>rosids</taxon>
        <taxon>malvids</taxon>
        <taxon>Malvales</taxon>
        <taxon>Malvaceae</taxon>
        <taxon>Grewioideae</taxon>
        <taxon>Apeibeae</taxon>
        <taxon>Corchorus</taxon>
    </lineage>
</organism>
<keyword evidence="3" id="KW-1185">Reference proteome</keyword>
<evidence type="ECO:0000256" key="1">
    <source>
        <dbReference type="SAM" id="MobiDB-lite"/>
    </source>
</evidence>
<accession>A0A1R3FWM7</accession>
<dbReference type="AlphaFoldDB" id="A0A1R3FWM7"/>
<comment type="caution">
    <text evidence="2">The sequence shown here is derived from an EMBL/GenBank/DDBJ whole genome shotgun (WGS) entry which is preliminary data.</text>
</comment>
<gene>
    <name evidence="2" type="ORF">CCACVL1_30540</name>
</gene>
<feature type="compositionally biased region" description="Low complexity" evidence="1">
    <location>
        <begin position="42"/>
        <end position="72"/>
    </location>
</feature>
<feature type="compositionally biased region" description="Basic and acidic residues" evidence="1">
    <location>
        <begin position="93"/>
        <end position="109"/>
    </location>
</feature>
<evidence type="ECO:0000313" key="2">
    <source>
        <dbReference type="EMBL" id="OMO50268.1"/>
    </source>
</evidence>
<proteinExistence type="predicted"/>
<dbReference type="Proteomes" id="UP000188268">
    <property type="component" value="Unassembled WGS sequence"/>
</dbReference>
<dbReference type="Gramene" id="OMO50268">
    <property type="protein sequence ID" value="OMO50268"/>
    <property type="gene ID" value="CCACVL1_30540"/>
</dbReference>
<name>A0A1R3FWM7_COCAP</name>
<feature type="region of interest" description="Disordered" evidence="1">
    <location>
        <begin position="33"/>
        <end position="125"/>
    </location>
</feature>
<sequence>MEGEQDQANLATMLQTLMQRLETMDTKFNALADDVQQVKDGQNQQAQPPQQRANAAHNNERVQPQPRQVVPRMDPMERLRQQELGGQAINENMRPRRGVEREEPKDNIKYKIPKFNGRGSPSDYL</sequence>